<dbReference type="AlphaFoldDB" id="A0A833QHP4"/>
<evidence type="ECO:0000313" key="1">
    <source>
        <dbReference type="EMBL" id="KAF3325010.1"/>
    </source>
</evidence>
<dbReference type="EMBL" id="SWLB01000021">
    <property type="protein sequence ID" value="KAF3325010.1"/>
    <property type="molecule type" value="Genomic_DNA"/>
</dbReference>
<accession>A0A833QHP4</accession>
<protein>
    <submittedName>
        <fullName evidence="1">Uncharacterized protein</fullName>
    </submittedName>
</protein>
<keyword evidence="2" id="KW-1185">Reference proteome</keyword>
<organism evidence="1 2">
    <name type="scientific">Carex littledalei</name>
    <dbReference type="NCBI Taxonomy" id="544730"/>
    <lineage>
        <taxon>Eukaryota</taxon>
        <taxon>Viridiplantae</taxon>
        <taxon>Streptophyta</taxon>
        <taxon>Embryophyta</taxon>
        <taxon>Tracheophyta</taxon>
        <taxon>Spermatophyta</taxon>
        <taxon>Magnoliopsida</taxon>
        <taxon>Liliopsida</taxon>
        <taxon>Poales</taxon>
        <taxon>Cyperaceae</taxon>
        <taxon>Cyperoideae</taxon>
        <taxon>Cariceae</taxon>
        <taxon>Carex</taxon>
        <taxon>Carex subgen. Euthyceras</taxon>
    </lineage>
</organism>
<evidence type="ECO:0000313" key="2">
    <source>
        <dbReference type="Proteomes" id="UP000623129"/>
    </source>
</evidence>
<dbReference type="Proteomes" id="UP000623129">
    <property type="component" value="Unassembled WGS sequence"/>
</dbReference>
<name>A0A833QHP4_9POAL</name>
<reference evidence="1" key="1">
    <citation type="submission" date="2020-01" db="EMBL/GenBank/DDBJ databases">
        <title>Genome sequence of Kobresia littledalei, the first chromosome-level genome in the family Cyperaceae.</title>
        <authorList>
            <person name="Qu G."/>
        </authorList>
    </citation>
    <scope>NUCLEOTIDE SEQUENCE</scope>
    <source>
        <strain evidence="1">C.B.Clarke</strain>
        <tissue evidence="1">Leaf</tissue>
    </source>
</reference>
<gene>
    <name evidence="1" type="ORF">FCM35_KLT11167</name>
</gene>
<sequence length="74" mass="8054">MSPTDLQNVVSHADYATLAACWHSMWSVGTDGHEVSDVLFCSILVECGSYRVTAEACCVWDPLVWATAGKRAFS</sequence>
<proteinExistence type="predicted"/>
<comment type="caution">
    <text evidence="1">The sequence shown here is derived from an EMBL/GenBank/DDBJ whole genome shotgun (WGS) entry which is preliminary data.</text>
</comment>